<keyword evidence="2" id="KW-1185">Reference proteome</keyword>
<sequence>AKLEMGRSLMQFWCNRRVTSACWTIEVVSILETAEQRLTSILGITPSDEVGYYSRRKPIHLDTGSFLPASSSLFSLVDSARREHTKTNSAEYIEVGQLSHIQIE</sequence>
<evidence type="ECO:0000313" key="1">
    <source>
        <dbReference type="EMBL" id="KYN28429.1"/>
    </source>
</evidence>
<gene>
    <name evidence="1" type="ORF">ALC57_02156</name>
</gene>
<evidence type="ECO:0000313" key="2">
    <source>
        <dbReference type="Proteomes" id="UP000078492"/>
    </source>
</evidence>
<feature type="non-terminal residue" evidence="1">
    <location>
        <position position="1"/>
    </location>
</feature>
<protein>
    <submittedName>
        <fullName evidence="1">Uncharacterized protein</fullName>
    </submittedName>
</protein>
<organism evidence="1 2">
    <name type="scientific">Trachymyrmex cornetzi</name>
    <dbReference type="NCBI Taxonomy" id="471704"/>
    <lineage>
        <taxon>Eukaryota</taxon>
        <taxon>Metazoa</taxon>
        <taxon>Ecdysozoa</taxon>
        <taxon>Arthropoda</taxon>
        <taxon>Hexapoda</taxon>
        <taxon>Insecta</taxon>
        <taxon>Pterygota</taxon>
        <taxon>Neoptera</taxon>
        <taxon>Endopterygota</taxon>
        <taxon>Hymenoptera</taxon>
        <taxon>Apocrita</taxon>
        <taxon>Aculeata</taxon>
        <taxon>Formicoidea</taxon>
        <taxon>Formicidae</taxon>
        <taxon>Myrmicinae</taxon>
        <taxon>Trachymyrmex</taxon>
    </lineage>
</organism>
<dbReference type="AlphaFoldDB" id="A0A195EKN1"/>
<accession>A0A195EKN1</accession>
<dbReference type="EMBL" id="KQ978782">
    <property type="protein sequence ID" value="KYN28429.1"/>
    <property type="molecule type" value="Genomic_DNA"/>
</dbReference>
<name>A0A195EKN1_9HYME</name>
<proteinExistence type="predicted"/>
<dbReference type="Proteomes" id="UP000078492">
    <property type="component" value="Unassembled WGS sequence"/>
</dbReference>
<reference evidence="1 2" key="1">
    <citation type="submission" date="2015-09" db="EMBL/GenBank/DDBJ databases">
        <title>Trachymyrmex cornetzi WGS genome.</title>
        <authorList>
            <person name="Nygaard S."/>
            <person name="Hu H."/>
            <person name="Boomsma J."/>
            <person name="Zhang G."/>
        </authorList>
    </citation>
    <scope>NUCLEOTIDE SEQUENCE [LARGE SCALE GENOMIC DNA]</scope>
    <source>
        <strain evidence="1">Tcor2-1</strain>
        <tissue evidence="1">Whole body</tissue>
    </source>
</reference>